<evidence type="ECO:0000256" key="4">
    <source>
        <dbReference type="ARBA" id="ARBA00022475"/>
    </source>
</evidence>
<evidence type="ECO:0000313" key="12">
    <source>
        <dbReference type="EMBL" id="GAB77643.1"/>
    </source>
</evidence>
<name>K6V5Z3_9MICO</name>
<protein>
    <recommendedName>
        <fullName evidence="10">Cytochrome c oxidase polypeptide 4</fullName>
        <ecNumber evidence="10">7.1.1.9</ecNumber>
    </recommendedName>
    <alternativeName>
        <fullName evidence="10">Cytochrome aa3 subunit 4</fullName>
    </alternativeName>
    <alternativeName>
        <fullName evidence="10">Cytochrome c oxidase polypeptide IV</fullName>
    </alternativeName>
</protein>
<evidence type="ECO:0000256" key="10">
    <source>
        <dbReference type="PIRNR" id="PIRNR017385"/>
    </source>
</evidence>
<reference evidence="12 13" key="1">
    <citation type="submission" date="2012-08" db="EMBL/GenBank/DDBJ databases">
        <title>Whole genome shotgun sequence of Austwickia chelonae NBRC 105200.</title>
        <authorList>
            <person name="Yoshida I."/>
            <person name="Hosoyama A."/>
            <person name="Tsuchikane K."/>
            <person name="Katsumata H."/>
            <person name="Ando Y."/>
            <person name="Ohji S."/>
            <person name="Hamada M."/>
            <person name="Tamura T."/>
            <person name="Yamazoe A."/>
            <person name="Yamazaki S."/>
            <person name="Fujita N."/>
        </authorList>
    </citation>
    <scope>NUCLEOTIDE SEQUENCE [LARGE SCALE GENOMIC DNA]</scope>
    <source>
        <strain evidence="12 13">NBRC 105200</strain>
    </source>
</reference>
<dbReference type="OrthoDB" id="5244617at2"/>
<evidence type="ECO:0000256" key="3">
    <source>
        <dbReference type="ARBA" id="ARBA00006870"/>
    </source>
</evidence>
<dbReference type="AlphaFoldDB" id="K6V5Z3"/>
<proteinExistence type="inferred from homology"/>
<accession>K6V5Z3</accession>
<dbReference type="PIRSF" id="PIRSF017385">
    <property type="entry name" value="CtaF"/>
    <property type="match status" value="1"/>
</dbReference>
<dbReference type="EC" id="7.1.1.9" evidence="10"/>
<evidence type="ECO:0000256" key="1">
    <source>
        <dbReference type="ARBA" id="ARBA00002536"/>
    </source>
</evidence>
<evidence type="ECO:0000313" key="13">
    <source>
        <dbReference type="Proteomes" id="UP000008495"/>
    </source>
</evidence>
<feature type="transmembrane region" description="Helical" evidence="11">
    <location>
        <begin position="95"/>
        <end position="122"/>
    </location>
</feature>
<comment type="similarity">
    <text evidence="3 10">Belongs to the cytochrome c oxidase bacterial subunit CtaF family.</text>
</comment>
<dbReference type="RefSeq" id="WP_006502395.1">
    <property type="nucleotide sequence ID" value="NZ_BAGZ01000005.1"/>
</dbReference>
<dbReference type="eggNOG" id="ENOG5032TTI">
    <property type="taxonomic scope" value="Bacteria"/>
</dbReference>
<evidence type="ECO:0000256" key="7">
    <source>
        <dbReference type="ARBA" id="ARBA00022989"/>
    </source>
</evidence>
<evidence type="ECO:0000256" key="8">
    <source>
        <dbReference type="ARBA" id="ARBA00023136"/>
    </source>
</evidence>
<dbReference type="STRING" id="100225.SAMN05421595_1481"/>
<comment type="subcellular location">
    <subcellularLocation>
        <location evidence="2">Cell membrane</location>
        <topology evidence="2">Multi-pass membrane protein</topology>
    </subcellularLocation>
</comment>
<dbReference type="InterPro" id="IPR021050">
    <property type="entry name" value="Cyt_c_oxidase_su4_actinobac"/>
</dbReference>
<keyword evidence="4 10" id="KW-1003">Cell membrane</keyword>
<feature type="transmembrane region" description="Helical" evidence="11">
    <location>
        <begin position="37"/>
        <end position="56"/>
    </location>
</feature>
<evidence type="ECO:0000256" key="11">
    <source>
        <dbReference type="SAM" id="Phobius"/>
    </source>
</evidence>
<dbReference type="EMBL" id="BAGZ01000005">
    <property type="protein sequence ID" value="GAB77643.1"/>
    <property type="molecule type" value="Genomic_DNA"/>
</dbReference>
<feature type="transmembrane region" description="Helical" evidence="11">
    <location>
        <begin position="7"/>
        <end position="25"/>
    </location>
</feature>
<comment type="subunit">
    <text evidence="10">Associates with subunits I, II and III to form cytochrome c oxidase.</text>
</comment>
<keyword evidence="8 10" id="KW-0472">Membrane</keyword>
<dbReference type="Pfam" id="PF12270">
    <property type="entry name" value="Cyt_c_ox_IV"/>
    <property type="match status" value="1"/>
</dbReference>
<keyword evidence="13" id="KW-1185">Reference proteome</keyword>
<dbReference type="GO" id="GO:0004129">
    <property type="term" value="F:cytochrome-c oxidase activity"/>
    <property type="evidence" value="ECO:0007669"/>
    <property type="project" value="UniProtKB-EC"/>
</dbReference>
<keyword evidence="6 10" id="KW-1278">Translocase</keyword>
<evidence type="ECO:0000256" key="6">
    <source>
        <dbReference type="ARBA" id="ARBA00022967"/>
    </source>
</evidence>
<comment type="function">
    <text evidence="1 10">Part of cytochrome c oxidase, its function is unknown.</text>
</comment>
<keyword evidence="7 11" id="KW-1133">Transmembrane helix</keyword>
<dbReference type="Proteomes" id="UP000008495">
    <property type="component" value="Unassembled WGS sequence"/>
</dbReference>
<evidence type="ECO:0000256" key="9">
    <source>
        <dbReference type="ARBA" id="ARBA00047816"/>
    </source>
</evidence>
<comment type="caution">
    <text evidence="12">The sequence shown here is derived from an EMBL/GenBank/DDBJ whole genome shotgun (WGS) entry which is preliminary data.</text>
</comment>
<sequence length="138" mass="15147">MKVEAKLFQYGAVPFILTAAIYAWATAVFTPDGLEPAGTVCIFLTGLMTGMIGWYLSKTAQTLDARPEDDPDGHIGQMEGEYGFFSPHSWWPLPLALSALLLFLGLAVGWWVFIVGAFFGAISLLGWTFEYFRGDIGI</sequence>
<organism evidence="12 13">
    <name type="scientific">Austwickia chelonae NBRC 105200</name>
    <dbReference type="NCBI Taxonomy" id="1184607"/>
    <lineage>
        <taxon>Bacteria</taxon>
        <taxon>Bacillati</taxon>
        <taxon>Actinomycetota</taxon>
        <taxon>Actinomycetes</taxon>
        <taxon>Micrococcales</taxon>
        <taxon>Dermatophilaceae</taxon>
        <taxon>Austwickia</taxon>
    </lineage>
</organism>
<dbReference type="GO" id="GO:0022900">
    <property type="term" value="P:electron transport chain"/>
    <property type="evidence" value="ECO:0007669"/>
    <property type="project" value="InterPro"/>
</dbReference>
<dbReference type="GO" id="GO:0005886">
    <property type="term" value="C:plasma membrane"/>
    <property type="evidence" value="ECO:0007669"/>
    <property type="project" value="UniProtKB-SubCell"/>
</dbReference>
<comment type="catalytic activity">
    <reaction evidence="9 10">
        <text>4 Fe(II)-[cytochrome c] + O2 + 8 H(+)(in) = 4 Fe(III)-[cytochrome c] + 2 H2O + 4 H(+)(out)</text>
        <dbReference type="Rhea" id="RHEA:11436"/>
        <dbReference type="Rhea" id="RHEA-COMP:10350"/>
        <dbReference type="Rhea" id="RHEA-COMP:14399"/>
        <dbReference type="ChEBI" id="CHEBI:15377"/>
        <dbReference type="ChEBI" id="CHEBI:15378"/>
        <dbReference type="ChEBI" id="CHEBI:15379"/>
        <dbReference type="ChEBI" id="CHEBI:29033"/>
        <dbReference type="ChEBI" id="CHEBI:29034"/>
        <dbReference type="EC" id="7.1.1.9"/>
    </reaction>
</comment>
<keyword evidence="5 11" id="KW-0812">Transmembrane</keyword>
<evidence type="ECO:0000256" key="5">
    <source>
        <dbReference type="ARBA" id="ARBA00022692"/>
    </source>
</evidence>
<gene>
    <name evidence="12" type="primary">ctaF</name>
    <name evidence="12" type="ORF">AUCHE_05_05580</name>
</gene>
<evidence type="ECO:0000256" key="2">
    <source>
        <dbReference type="ARBA" id="ARBA00004651"/>
    </source>
</evidence>